<protein>
    <submittedName>
        <fullName evidence="1">Uncharacterized protein</fullName>
    </submittedName>
</protein>
<organism evidence="1">
    <name type="scientific">marine sediment metagenome</name>
    <dbReference type="NCBI Taxonomy" id="412755"/>
    <lineage>
        <taxon>unclassified sequences</taxon>
        <taxon>metagenomes</taxon>
        <taxon>ecological metagenomes</taxon>
    </lineage>
</organism>
<proteinExistence type="predicted"/>
<comment type="caution">
    <text evidence="1">The sequence shown here is derived from an EMBL/GenBank/DDBJ whole genome shotgun (WGS) entry which is preliminary data.</text>
</comment>
<accession>X1G6C8</accession>
<sequence>ELPAWDGLYLDLITGEKLTAYTQKLRLSISPKSYRILRREI</sequence>
<dbReference type="EMBL" id="BARU01005232">
    <property type="protein sequence ID" value="GAH28543.1"/>
    <property type="molecule type" value="Genomic_DNA"/>
</dbReference>
<reference evidence="1" key="1">
    <citation type="journal article" date="2014" name="Front. Microbiol.">
        <title>High frequency of phylogenetically diverse reductive dehalogenase-homologous genes in deep subseafloor sedimentary metagenomes.</title>
        <authorList>
            <person name="Kawai M."/>
            <person name="Futagami T."/>
            <person name="Toyoda A."/>
            <person name="Takaki Y."/>
            <person name="Nishi S."/>
            <person name="Hori S."/>
            <person name="Arai W."/>
            <person name="Tsubouchi T."/>
            <person name="Morono Y."/>
            <person name="Uchiyama I."/>
            <person name="Ito T."/>
            <person name="Fujiyama A."/>
            <person name="Inagaki F."/>
            <person name="Takami H."/>
        </authorList>
    </citation>
    <scope>NUCLEOTIDE SEQUENCE</scope>
    <source>
        <strain evidence="1">Expedition CK06-06</strain>
    </source>
</reference>
<feature type="non-terminal residue" evidence="1">
    <location>
        <position position="1"/>
    </location>
</feature>
<evidence type="ECO:0000313" key="1">
    <source>
        <dbReference type="EMBL" id="GAH28543.1"/>
    </source>
</evidence>
<gene>
    <name evidence="1" type="ORF">S03H2_10128</name>
</gene>
<name>X1G6C8_9ZZZZ</name>
<dbReference type="AlphaFoldDB" id="X1G6C8"/>